<organism evidence="1 2">
    <name type="scientific">Desulfitobacterium dichloroeliminans (strain LMG P-21439 / DCA1)</name>
    <dbReference type="NCBI Taxonomy" id="871963"/>
    <lineage>
        <taxon>Bacteria</taxon>
        <taxon>Bacillati</taxon>
        <taxon>Bacillota</taxon>
        <taxon>Clostridia</taxon>
        <taxon>Eubacteriales</taxon>
        <taxon>Desulfitobacteriaceae</taxon>
        <taxon>Desulfitobacterium</taxon>
    </lineage>
</organism>
<proteinExistence type="predicted"/>
<dbReference type="HOGENOM" id="CLU_2751157_0_0_9"/>
<dbReference type="AlphaFoldDB" id="L0F951"/>
<dbReference type="KEGG" id="ddl:Desdi_2082"/>
<sequence>MYVAQFESTTKHGIPFSLQKLRRGDRVITYNSKMGTVVRLEKDEYGEYFIVQLDVMAGEYAYEARDLRKLQ</sequence>
<dbReference type="OrthoDB" id="2084466at2"/>
<evidence type="ECO:0000313" key="2">
    <source>
        <dbReference type="Proteomes" id="UP000010797"/>
    </source>
</evidence>
<reference evidence="2" key="1">
    <citation type="submission" date="2012-02" db="EMBL/GenBank/DDBJ databases">
        <title>Complete sequence of Desulfitobacterium dichloroeliminans LMG P-21439.</title>
        <authorList>
            <person name="Lucas S."/>
            <person name="Han J."/>
            <person name="Lapidus A."/>
            <person name="Cheng J.-F."/>
            <person name="Goodwin L."/>
            <person name="Pitluck S."/>
            <person name="Peters L."/>
            <person name="Ovchinnikova G."/>
            <person name="Teshima H."/>
            <person name="Detter J.C."/>
            <person name="Han C."/>
            <person name="Tapia R."/>
            <person name="Land M."/>
            <person name="Hauser L."/>
            <person name="Kyrpides N."/>
            <person name="Ivanova N."/>
            <person name="Pagani I."/>
            <person name="Kruse T."/>
            <person name="de Vos W.M."/>
            <person name="Boon N."/>
            <person name="Smidt H."/>
            <person name="Woyke T."/>
        </authorList>
    </citation>
    <scope>NUCLEOTIDE SEQUENCE [LARGE SCALE GENOMIC DNA]</scope>
    <source>
        <strain evidence="2">LMG P-21439 / DCA1</strain>
    </source>
</reference>
<dbReference type="eggNOG" id="ENOG502ZKVN">
    <property type="taxonomic scope" value="Bacteria"/>
</dbReference>
<dbReference type="EMBL" id="CP003344">
    <property type="protein sequence ID" value="AGA69525.1"/>
    <property type="molecule type" value="Genomic_DNA"/>
</dbReference>
<dbReference type="STRING" id="871963.Desdi_2082"/>
<name>L0F951_DESDL</name>
<keyword evidence="2" id="KW-1185">Reference proteome</keyword>
<evidence type="ECO:0000313" key="1">
    <source>
        <dbReference type="EMBL" id="AGA69525.1"/>
    </source>
</evidence>
<accession>L0F951</accession>
<dbReference type="RefSeq" id="WP_015262505.1">
    <property type="nucleotide sequence ID" value="NC_019903.1"/>
</dbReference>
<gene>
    <name evidence="1" type="ordered locus">Desdi_2082</name>
</gene>
<protein>
    <submittedName>
        <fullName evidence="1">Uncharacterized protein</fullName>
    </submittedName>
</protein>
<dbReference type="Proteomes" id="UP000010797">
    <property type="component" value="Chromosome"/>
</dbReference>